<evidence type="ECO:0000313" key="3">
    <source>
        <dbReference type="Proteomes" id="UP000631114"/>
    </source>
</evidence>
<proteinExistence type="predicted"/>
<name>A0A835IWM9_9MAGN</name>
<dbReference type="AlphaFoldDB" id="A0A835IWM9"/>
<organism evidence="2 3">
    <name type="scientific">Coptis chinensis</name>
    <dbReference type="NCBI Taxonomy" id="261450"/>
    <lineage>
        <taxon>Eukaryota</taxon>
        <taxon>Viridiplantae</taxon>
        <taxon>Streptophyta</taxon>
        <taxon>Embryophyta</taxon>
        <taxon>Tracheophyta</taxon>
        <taxon>Spermatophyta</taxon>
        <taxon>Magnoliopsida</taxon>
        <taxon>Ranunculales</taxon>
        <taxon>Ranunculaceae</taxon>
        <taxon>Coptidoideae</taxon>
        <taxon>Coptis</taxon>
    </lineage>
</organism>
<feature type="compositionally biased region" description="Basic and acidic residues" evidence="1">
    <location>
        <begin position="82"/>
        <end position="98"/>
    </location>
</feature>
<reference evidence="2 3" key="1">
    <citation type="submission" date="2020-10" db="EMBL/GenBank/DDBJ databases">
        <title>The Coptis chinensis genome and diversification of protoberbering-type alkaloids.</title>
        <authorList>
            <person name="Wang B."/>
            <person name="Shu S."/>
            <person name="Song C."/>
            <person name="Liu Y."/>
        </authorList>
    </citation>
    <scope>NUCLEOTIDE SEQUENCE [LARGE SCALE GENOMIC DNA]</scope>
    <source>
        <strain evidence="2">HL-2020</strain>
        <tissue evidence="2">Leaf</tissue>
    </source>
</reference>
<evidence type="ECO:0008006" key="4">
    <source>
        <dbReference type="Google" id="ProtNLM"/>
    </source>
</evidence>
<evidence type="ECO:0000256" key="1">
    <source>
        <dbReference type="SAM" id="MobiDB-lite"/>
    </source>
</evidence>
<feature type="compositionally biased region" description="Basic and acidic residues" evidence="1">
    <location>
        <begin position="143"/>
        <end position="159"/>
    </location>
</feature>
<evidence type="ECO:0000313" key="2">
    <source>
        <dbReference type="EMBL" id="KAF9623612.1"/>
    </source>
</evidence>
<dbReference type="OrthoDB" id="763417at2759"/>
<dbReference type="EMBL" id="JADFTS010000001">
    <property type="protein sequence ID" value="KAF9623612.1"/>
    <property type="molecule type" value="Genomic_DNA"/>
</dbReference>
<comment type="caution">
    <text evidence="2">The sequence shown here is derived from an EMBL/GenBank/DDBJ whole genome shotgun (WGS) entry which is preliminary data.</text>
</comment>
<feature type="region of interest" description="Disordered" evidence="1">
    <location>
        <begin position="82"/>
        <end position="159"/>
    </location>
</feature>
<accession>A0A835IWM9</accession>
<keyword evidence="3" id="KW-1185">Reference proteome</keyword>
<gene>
    <name evidence="2" type="ORF">IFM89_003539</name>
</gene>
<dbReference type="Proteomes" id="UP000631114">
    <property type="component" value="Unassembled WGS sequence"/>
</dbReference>
<sequence>MECDSSVKPIDSREQDRILARRLKNRERQRRYRARRRLEAKTKNTYIVNLSTSLTLESQPNGVFTNDMNCVQCHRKWKEDARRAHASREPEVALHKPESPVVNHGSGHATEISPSKDELDQPAEIEVQSKRSSVSLYNPETNETTHGRRDWKLDARRLK</sequence>
<feature type="compositionally biased region" description="Polar residues" evidence="1">
    <location>
        <begin position="130"/>
        <end position="142"/>
    </location>
</feature>
<protein>
    <recommendedName>
        <fullName evidence="4">BZIP domain-containing protein</fullName>
    </recommendedName>
</protein>